<dbReference type="OrthoDB" id="63113at2759"/>
<keyword evidence="4 7" id="KW-0812">Transmembrane</keyword>
<evidence type="ECO:0000313" key="8">
    <source>
        <dbReference type="EMBL" id="KFK31706.1"/>
    </source>
</evidence>
<dbReference type="Gramene" id="KFK31706">
    <property type="protein sequence ID" value="KFK31706"/>
    <property type="gene ID" value="AALP_AA6G148400"/>
</dbReference>
<dbReference type="PANTHER" id="PTHR19317">
    <property type="entry name" value="PRENYLATED RAB ACCEPTOR 1-RELATED"/>
    <property type="match status" value="1"/>
</dbReference>
<dbReference type="GO" id="GO:0016020">
    <property type="term" value="C:membrane"/>
    <property type="evidence" value="ECO:0007669"/>
    <property type="project" value="UniProtKB-SubCell"/>
</dbReference>
<keyword evidence="7" id="KW-0813">Transport</keyword>
<evidence type="ECO:0000313" key="9">
    <source>
        <dbReference type="Proteomes" id="UP000029120"/>
    </source>
</evidence>
<comment type="function">
    <text evidence="1 7">May be involved in both secretory and endocytic intracellular trafficking in the endosomal/prevacuolar compartments.</text>
</comment>
<evidence type="ECO:0000256" key="2">
    <source>
        <dbReference type="ARBA" id="ARBA00004127"/>
    </source>
</evidence>
<comment type="similarity">
    <text evidence="3 7">Belongs to the PRA1 family.</text>
</comment>
<dbReference type="OMA" id="DGARGDY"/>
<evidence type="ECO:0000256" key="5">
    <source>
        <dbReference type="ARBA" id="ARBA00022989"/>
    </source>
</evidence>
<keyword evidence="6 7" id="KW-0472">Membrane</keyword>
<evidence type="ECO:0000256" key="1">
    <source>
        <dbReference type="ARBA" id="ARBA00002501"/>
    </source>
</evidence>
<feature type="transmembrane region" description="Helical" evidence="7">
    <location>
        <begin position="58"/>
        <end position="89"/>
    </location>
</feature>
<keyword evidence="5 7" id="KW-1133">Transmembrane helix</keyword>
<protein>
    <recommendedName>
        <fullName evidence="7">PRA1 family protein</fullName>
    </recommendedName>
</protein>
<evidence type="ECO:0000256" key="3">
    <source>
        <dbReference type="ARBA" id="ARBA00006483"/>
    </source>
</evidence>
<evidence type="ECO:0000256" key="6">
    <source>
        <dbReference type="ARBA" id="ARBA00023136"/>
    </source>
</evidence>
<evidence type="ECO:0000256" key="7">
    <source>
        <dbReference type="RuleBase" id="RU363107"/>
    </source>
</evidence>
<dbReference type="GO" id="GO:0016192">
    <property type="term" value="P:vesicle-mediated transport"/>
    <property type="evidence" value="ECO:0007669"/>
    <property type="project" value="EnsemblPlants"/>
</dbReference>
<dbReference type="AlphaFoldDB" id="A0A087GPA4"/>
<organism evidence="8 9">
    <name type="scientific">Arabis alpina</name>
    <name type="common">Alpine rock-cress</name>
    <dbReference type="NCBI Taxonomy" id="50452"/>
    <lineage>
        <taxon>Eukaryota</taxon>
        <taxon>Viridiplantae</taxon>
        <taxon>Streptophyta</taxon>
        <taxon>Embryophyta</taxon>
        <taxon>Tracheophyta</taxon>
        <taxon>Spermatophyta</taxon>
        <taxon>Magnoliopsida</taxon>
        <taxon>eudicotyledons</taxon>
        <taxon>Gunneridae</taxon>
        <taxon>Pentapetalae</taxon>
        <taxon>rosids</taxon>
        <taxon>malvids</taxon>
        <taxon>Brassicales</taxon>
        <taxon>Brassicaceae</taxon>
        <taxon>Arabideae</taxon>
        <taxon>Arabis</taxon>
    </lineage>
</organism>
<sequence length="183" mass="19726">MANQVIAGFKETAQSIAGAARPWTEFLDLTAFSIPSSIADATTRITQNLTHFRINYSIILYFLLAISLITRPIAILAFIAVGLAWYFLYFAREESLVLFGFSVNDVVVTVFLAGLTIASLVSTGVWFRALTTVGFGVLFVVLHATVRGTDDLVTDDLESPYGAMLSPVSGDNDGGARGDYTGL</sequence>
<accession>A0A087GPA4</accession>
<dbReference type="eggNOG" id="KOG3142">
    <property type="taxonomic scope" value="Eukaryota"/>
</dbReference>
<feature type="transmembrane region" description="Helical" evidence="7">
    <location>
        <begin position="125"/>
        <end position="146"/>
    </location>
</feature>
<feature type="transmembrane region" description="Helical" evidence="7">
    <location>
        <begin position="96"/>
        <end position="119"/>
    </location>
</feature>
<name>A0A087GPA4_ARAAL</name>
<dbReference type="InterPro" id="IPR004895">
    <property type="entry name" value="Prenylated_rab_accept_PRA1"/>
</dbReference>
<dbReference type="Proteomes" id="UP000029120">
    <property type="component" value="Chromosome 6"/>
</dbReference>
<comment type="subcellular location">
    <subcellularLocation>
        <location evidence="2">Endomembrane system</location>
        <topology evidence="2">Multi-pass membrane protein</topology>
    </subcellularLocation>
    <subcellularLocation>
        <location evidence="7">Membrane</location>
        <topology evidence="7">Multi-pass membrane protein</topology>
    </subcellularLocation>
</comment>
<keyword evidence="9" id="KW-1185">Reference proteome</keyword>
<dbReference type="PANTHER" id="PTHR19317:SF81">
    <property type="entry name" value="PRA1 FAMILY PROTEIN D"/>
    <property type="match status" value="1"/>
</dbReference>
<reference evidence="9" key="1">
    <citation type="journal article" date="2015" name="Nat. Plants">
        <title>Genome expansion of Arabis alpina linked with retrotransposition and reduced symmetric DNA methylation.</title>
        <authorList>
            <person name="Willing E.M."/>
            <person name="Rawat V."/>
            <person name="Mandakova T."/>
            <person name="Maumus F."/>
            <person name="James G.V."/>
            <person name="Nordstroem K.J."/>
            <person name="Becker C."/>
            <person name="Warthmann N."/>
            <person name="Chica C."/>
            <person name="Szarzynska B."/>
            <person name="Zytnicki M."/>
            <person name="Albani M.C."/>
            <person name="Kiefer C."/>
            <person name="Bergonzi S."/>
            <person name="Castaings L."/>
            <person name="Mateos J.L."/>
            <person name="Berns M.C."/>
            <person name="Bujdoso N."/>
            <person name="Piofczyk T."/>
            <person name="de Lorenzo L."/>
            <person name="Barrero-Sicilia C."/>
            <person name="Mateos I."/>
            <person name="Piednoel M."/>
            <person name="Hagmann J."/>
            <person name="Chen-Min-Tao R."/>
            <person name="Iglesias-Fernandez R."/>
            <person name="Schuster S.C."/>
            <person name="Alonso-Blanco C."/>
            <person name="Roudier F."/>
            <person name="Carbonero P."/>
            <person name="Paz-Ares J."/>
            <person name="Davis S.J."/>
            <person name="Pecinka A."/>
            <person name="Quesneville H."/>
            <person name="Colot V."/>
            <person name="Lysak M.A."/>
            <person name="Weigel D."/>
            <person name="Coupland G."/>
            <person name="Schneeberger K."/>
        </authorList>
    </citation>
    <scope>NUCLEOTIDE SEQUENCE [LARGE SCALE GENOMIC DNA]</scope>
    <source>
        <strain evidence="9">cv. Pajares</strain>
    </source>
</reference>
<dbReference type="EMBL" id="CM002874">
    <property type="protein sequence ID" value="KFK31706.1"/>
    <property type="molecule type" value="Genomic_DNA"/>
</dbReference>
<dbReference type="GO" id="GO:0005794">
    <property type="term" value="C:Golgi apparatus"/>
    <property type="evidence" value="ECO:0007669"/>
    <property type="project" value="TreeGrafter"/>
</dbReference>
<gene>
    <name evidence="8" type="ordered locus">AALP_Aa6g148400</name>
</gene>
<dbReference type="Pfam" id="PF03208">
    <property type="entry name" value="PRA1"/>
    <property type="match status" value="1"/>
</dbReference>
<dbReference type="GO" id="GO:0005783">
    <property type="term" value="C:endoplasmic reticulum"/>
    <property type="evidence" value="ECO:0007669"/>
    <property type="project" value="EnsemblPlants"/>
</dbReference>
<proteinExistence type="inferred from homology"/>
<evidence type="ECO:0000256" key="4">
    <source>
        <dbReference type="ARBA" id="ARBA00022692"/>
    </source>
</evidence>